<sequence>MTPVWNILKVNRSACIPHKGHEFVPTLYHFPSSCEVCPRPLWNVFKPPPALECRRCRLKCHKDHLDRKEEVLAPCKVNYDMSTAKELLLLASSTAEQQKWVSRLLKRIPRKSSVPSDLTRLSCPDMTTALIT</sequence>
<name>A0A8B9JL82_ASTMX</name>
<dbReference type="Gene3D" id="3.30.60.20">
    <property type="match status" value="1"/>
</dbReference>
<keyword evidence="2" id="KW-0862">Zinc</keyword>
<evidence type="ECO:0000259" key="3">
    <source>
        <dbReference type="PROSITE" id="PS50081"/>
    </source>
</evidence>
<dbReference type="SMART" id="SM00109">
    <property type="entry name" value="C1"/>
    <property type="match status" value="1"/>
</dbReference>
<dbReference type="SUPFAM" id="SSF57889">
    <property type="entry name" value="Cysteine-rich domain"/>
    <property type="match status" value="1"/>
</dbReference>
<feature type="domain" description="Phorbol-ester/DAG-type" evidence="3">
    <location>
        <begin position="20"/>
        <end position="75"/>
    </location>
</feature>
<dbReference type="PROSITE" id="PS50081">
    <property type="entry name" value="ZF_DAG_PE_2"/>
    <property type="match status" value="1"/>
</dbReference>
<evidence type="ECO:0000313" key="4">
    <source>
        <dbReference type="Ensembl" id="ENSAMXP00005023111.1"/>
    </source>
</evidence>
<evidence type="ECO:0000313" key="5">
    <source>
        <dbReference type="Proteomes" id="UP000694621"/>
    </source>
</evidence>
<reference evidence="4" key="1">
    <citation type="submission" date="2025-08" db="UniProtKB">
        <authorList>
            <consortium name="Ensembl"/>
        </authorList>
    </citation>
    <scope>IDENTIFICATION</scope>
</reference>
<protein>
    <recommendedName>
        <fullName evidence="3">Phorbol-ester/DAG-type domain-containing protein</fullName>
    </recommendedName>
</protein>
<keyword evidence="1" id="KW-0479">Metal-binding</keyword>
<proteinExistence type="predicted"/>
<dbReference type="Ensembl" id="ENSAMXT00005025533.1">
    <property type="protein sequence ID" value="ENSAMXP00005023111.1"/>
    <property type="gene ID" value="ENSAMXG00005011901.1"/>
</dbReference>
<accession>A0A8B9JL82</accession>
<dbReference type="GO" id="GO:0046872">
    <property type="term" value="F:metal ion binding"/>
    <property type="evidence" value="ECO:0007669"/>
    <property type="project" value="UniProtKB-KW"/>
</dbReference>
<evidence type="ECO:0000256" key="1">
    <source>
        <dbReference type="ARBA" id="ARBA00022723"/>
    </source>
</evidence>
<organism evidence="4 5">
    <name type="scientific">Astyanax mexicanus</name>
    <name type="common">Blind cave fish</name>
    <name type="synonym">Astyanax fasciatus mexicanus</name>
    <dbReference type="NCBI Taxonomy" id="7994"/>
    <lineage>
        <taxon>Eukaryota</taxon>
        <taxon>Metazoa</taxon>
        <taxon>Chordata</taxon>
        <taxon>Craniata</taxon>
        <taxon>Vertebrata</taxon>
        <taxon>Euteleostomi</taxon>
        <taxon>Actinopterygii</taxon>
        <taxon>Neopterygii</taxon>
        <taxon>Teleostei</taxon>
        <taxon>Ostariophysi</taxon>
        <taxon>Characiformes</taxon>
        <taxon>Characoidei</taxon>
        <taxon>Acestrorhamphidae</taxon>
        <taxon>Acestrorhamphinae</taxon>
        <taxon>Astyanax</taxon>
    </lineage>
</organism>
<dbReference type="Proteomes" id="UP000694621">
    <property type="component" value="Unplaced"/>
</dbReference>
<evidence type="ECO:0000256" key="2">
    <source>
        <dbReference type="ARBA" id="ARBA00022833"/>
    </source>
</evidence>
<dbReference type="AlphaFoldDB" id="A0A8B9JL82"/>
<dbReference type="InterPro" id="IPR002219">
    <property type="entry name" value="PKC_DAG/PE"/>
</dbReference>
<dbReference type="InterPro" id="IPR046349">
    <property type="entry name" value="C1-like_sf"/>
</dbReference>